<sequence length="337" mass="38856">MLSRRNILQFQGLRRAFSSLPVNLENLTEHAAVRQHIVSQRDESKINAPTTLPGDVDTTRQEGVSTARHYMNMGKSLVKLYKSGIVNVWRNNWKVRSLQQQYNFKNVNALTRHILDTSFAQSIEKDKEPVTPTPAHITRSDYQMILRTNMDFKKLPLFAVIFAVFFEMTPLLVMVFPRITPTTCSLPYQISKDHENANRNIDLLKLLRDETTNNSTVHQLGHVELQTLAKVLFHSQMLPVSLYPRKMLEQKVQNHIDRVRADNILLSRFGSVWALDKKELVSACLARAIPTKDRTETQMRADLLLWISNLHEGNFDAGFFFFPIQTSQKQAEKILDL</sequence>
<keyword evidence="1" id="KW-0812">Transmembrane</keyword>
<keyword evidence="1" id="KW-0472">Membrane</keyword>
<evidence type="ECO:0000259" key="2">
    <source>
        <dbReference type="Pfam" id="PF07766"/>
    </source>
</evidence>
<dbReference type="GO" id="GO:0043022">
    <property type="term" value="F:ribosome binding"/>
    <property type="evidence" value="ECO:0007669"/>
    <property type="project" value="InterPro"/>
</dbReference>
<gene>
    <name evidence="3" type="ORF">TRICI_006367</name>
</gene>
<name>A0A642UHL1_9ASCO</name>
<keyword evidence="1" id="KW-1133">Transmembrane helix</keyword>
<dbReference type="AlphaFoldDB" id="A0A642UHL1"/>
<feature type="domain" description="Letm1 RBD" evidence="2">
    <location>
        <begin position="212"/>
        <end position="308"/>
    </location>
</feature>
<dbReference type="EMBL" id="SWFS01000527">
    <property type="protein sequence ID" value="KAA8899198.1"/>
    <property type="molecule type" value="Genomic_DNA"/>
</dbReference>
<comment type="caution">
    <text evidence="3">The sequence shown here is derived from an EMBL/GenBank/DDBJ whole genome shotgun (WGS) entry which is preliminary data.</text>
</comment>
<dbReference type="VEuPathDB" id="FungiDB:TRICI_006367"/>
<protein>
    <recommendedName>
        <fullName evidence="2">Letm1 RBD domain-containing protein</fullName>
    </recommendedName>
</protein>
<accession>A0A642UHL1</accession>
<reference evidence="3" key="1">
    <citation type="journal article" date="2019" name="G3 (Bethesda)">
        <title>Genome Assemblies of Two Rare Opportunistic Yeast Pathogens: Diutina rugosa (syn. Candida rugosa) and Trichomonascus ciferrii (syn. Candida ciferrii).</title>
        <authorList>
            <person name="Mixao V."/>
            <person name="Saus E."/>
            <person name="Hansen A.P."/>
            <person name="Lass-Florl C."/>
            <person name="Gabaldon T."/>
        </authorList>
    </citation>
    <scope>NUCLEOTIDE SEQUENCE</scope>
    <source>
        <strain evidence="3">CBS 4856</strain>
    </source>
</reference>
<dbReference type="OrthoDB" id="73691at2759"/>
<organism evidence="3 4">
    <name type="scientific">Trichomonascus ciferrii</name>
    <dbReference type="NCBI Taxonomy" id="44093"/>
    <lineage>
        <taxon>Eukaryota</taxon>
        <taxon>Fungi</taxon>
        <taxon>Dikarya</taxon>
        <taxon>Ascomycota</taxon>
        <taxon>Saccharomycotina</taxon>
        <taxon>Dipodascomycetes</taxon>
        <taxon>Dipodascales</taxon>
        <taxon>Trichomonascaceae</taxon>
        <taxon>Trichomonascus</taxon>
        <taxon>Trichomonascus ciferrii complex</taxon>
    </lineage>
</organism>
<proteinExistence type="predicted"/>
<dbReference type="InterPro" id="IPR033122">
    <property type="entry name" value="LETM1-like_RBD"/>
</dbReference>
<keyword evidence="4" id="KW-1185">Reference proteome</keyword>
<feature type="transmembrane region" description="Helical" evidence="1">
    <location>
        <begin position="155"/>
        <end position="176"/>
    </location>
</feature>
<dbReference type="Pfam" id="PF07766">
    <property type="entry name" value="LETM1_RBD"/>
    <property type="match status" value="1"/>
</dbReference>
<evidence type="ECO:0000313" key="3">
    <source>
        <dbReference type="EMBL" id="KAA8899198.1"/>
    </source>
</evidence>
<evidence type="ECO:0000313" key="4">
    <source>
        <dbReference type="Proteomes" id="UP000761534"/>
    </source>
</evidence>
<dbReference type="Proteomes" id="UP000761534">
    <property type="component" value="Unassembled WGS sequence"/>
</dbReference>
<evidence type="ECO:0000256" key="1">
    <source>
        <dbReference type="SAM" id="Phobius"/>
    </source>
</evidence>